<evidence type="ECO:0000256" key="2">
    <source>
        <dbReference type="ARBA" id="ARBA00022428"/>
    </source>
</evidence>
<comment type="catalytic activity">
    <reaction evidence="4">
        <text>cyclic dehypoxanthinylfutalosinate = 1,4-dihydroxy-6-naphthoate + dihydroxyacetone</text>
        <dbReference type="Rhea" id="RHEA:33087"/>
        <dbReference type="ChEBI" id="CHEBI:16016"/>
        <dbReference type="ChEBI" id="CHEBI:64254"/>
        <dbReference type="ChEBI" id="CHEBI:64270"/>
        <dbReference type="EC" id="4.1.99.29"/>
    </reaction>
</comment>
<name>A0ABX5LPH9_9BACT</name>
<dbReference type="EMBL" id="QGHD01000013">
    <property type="protein sequence ID" value="PWK99181.1"/>
    <property type="molecule type" value="Genomic_DNA"/>
</dbReference>
<evidence type="ECO:0000313" key="6">
    <source>
        <dbReference type="Proteomes" id="UP000245523"/>
    </source>
</evidence>
<dbReference type="PANTHER" id="PTHR37167">
    <property type="entry name" value="1,4-DIHYDROXY-6-NAPHTOATE SYNTHASE"/>
    <property type="match status" value="1"/>
</dbReference>
<proteinExistence type="inferred from homology"/>
<evidence type="ECO:0000256" key="3">
    <source>
        <dbReference type="ARBA" id="ARBA00023239"/>
    </source>
</evidence>
<dbReference type="RefSeq" id="WP_109587499.1">
    <property type="nucleotide sequence ID" value="NZ_QGHD01000013.1"/>
</dbReference>
<protein>
    <recommendedName>
        <fullName evidence="4">1,4-dihydroxy-6-naphtoate synthase</fullName>
        <ecNumber evidence="4">4.1.99.29</ecNumber>
    </recommendedName>
    <alternativeName>
        <fullName evidence="4">Menaquinone biosynthetic enzyme MqnD</fullName>
    </alternativeName>
</protein>
<dbReference type="Gene3D" id="3.40.190.10">
    <property type="entry name" value="Periplasmic binding protein-like II"/>
    <property type="match status" value="2"/>
</dbReference>
<gene>
    <name evidence="4" type="primary">mqnD</name>
    <name evidence="5" type="ORF">B0H50_11328</name>
</gene>
<organism evidence="5 6">
    <name type="scientific">Hallerella porci</name>
    <dbReference type="NCBI Taxonomy" id="1945871"/>
    <lineage>
        <taxon>Bacteria</taxon>
        <taxon>Pseudomonadati</taxon>
        <taxon>Fibrobacterota</taxon>
        <taxon>Fibrobacteria</taxon>
        <taxon>Fibrobacterales</taxon>
        <taxon>Fibrobacteraceae</taxon>
        <taxon>Hallerella</taxon>
    </lineage>
</organism>
<dbReference type="HAMAP" id="MF_00996">
    <property type="entry name" value="MqnD"/>
    <property type="match status" value="1"/>
</dbReference>
<dbReference type="InterPro" id="IPR003773">
    <property type="entry name" value="Menaquinone_biosynth"/>
</dbReference>
<dbReference type="InterPro" id="IPR030869">
    <property type="entry name" value="MqnD"/>
</dbReference>
<comment type="similarity">
    <text evidence="4">Belongs to the MqnA/MqnD family. MqnD subfamily.</text>
</comment>
<dbReference type="Pfam" id="PF02621">
    <property type="entry name" value="VitK2_biosynth"/>
    <property type="match status" value="1"/>
</dbReference>
<dbReference type="SUPFAM" id="SSF53850">
    <property type="entry name" value="Periplasmic binding protein-like II"/>
    <property type="match status" value="1"/>
</dbReference>
<dbReference type="Proteomes" id="UP000245523">
    <property type="component" value="Unassembled WGS sequence"/>
</dbReference>
<evidence type="ECO:0000256" key="4">
    <source>
        <dbReference type="HAMAP-Rule" id="MF_00996"/>
    </source>
</evidence>
<dbReference type="EC" id="4.1.99.29" evidence="4"/>
<evidence type="ECO:0000256" key="1">
    <source>
        <dbReference type="ARBA" id="ARBA00004863"/>
    </source>
</evidence>
<comment type="caution">
    <text evidence="5">The sequence shown here is derived from an EMBL/GenBank/DDBJ whole genome shotgun (WGS) entry which is preliminary data.</text>
</comment>
<feature type="binding site" evidence="4">
    <location>
        <begin position="55"/>
        <end position="57"/>
    </location>
    <ligand>
        <name>substrate</name>
    </ligand>
</feature>
<accession>A0ABX5LPH9</accession>
<keyword evidence="6" id="KW-1185">Reference proteome</keyword>
<feature type="binding site" evidence="4">
    <location>
        <begin position="108"/>
        <end position="109"/>
    </location>
    <ligand>
        <name>substrate</name>
    </ligand>
</feature>
<feature type="active site" description="Proton acceptor" evidence="4">
    <location>
        <position position="152"/>
    </location>
</feature>
<reference evidence="5 6" key="1">
    <citation type="submission" date="2018-05" db="EMBL/GenBank/DDBJ databases">
        <title>Animal gut microbial communities from fecal samples from Wisconsin, USA.</title>
        <authorList>
            <person name="Neumann A."/>
        </authorList>
    </citation>
    <scope>NUCLEOTIDE SEQUENCE [LARGE SCALE GENOMIC DNA]</scope>
    <source>
        <strain evidence="5 6">UWS4</strain>
    </source>
</reference>
<comment type="pathway">
    <text evidence="1 4">Quinol/quinone metabolism; menaquinone biosynthesis.</text>
</comment>
<dbReference type="CDD" id="cd13635">
    <property type="entry name" value="PBP2_Ttha1568_Mqnd"/>
    <property type="match status" value="1"/>
</dbReference>
<comment type="function">
    <text evidence="4">Catalyzes the conversion of cyclic dehypoxanthine futalosine (cyclic DHFL) into 1,4-dihydroxy-6-naphthoate, a step in the biosynthesis of menaquinone (MK, vitamin K2).</text>
</comment>
<keyword evidence="3 4" id="KW-0456">Lyase</keyword>
<dbReference type="PANTHER" id="PTHR37167:SF1">
    <property type="entry name" value="1,4-DIHYDROXY-6-NAPHTOATE SYNTHASE"/>
    <property type="match status" value="1"/>
</dbReference>
<evidence type="ECO:0000313" key="5">
    <source>
        <dbReference type="EMBL" id="PWK99181.1"/>
    </source>
</evidence>
<keyword evidence="2 4" id="KW-0474">Menaquinone biosynthesis</keyword>
<sequence>MQKLRLGISTCPNDTFIYEALVCGLFPSQFEWEVTFADVQTLNEKVLRGELDVAKVSCGVLPFIQENYQLLSCGGAMGYGCGPLLFSSEESATFDASQETLLPGKNTTAALLFRFWFQKTQPQKTPRISYAFFNEVYDALCTKKQKQGVVIHEKRFTWKRDHLGLLTDLGEFWENETHSPIPLGCTVAKHSLGKSTIQSVEEEIRRSLDLAWARPQLVSDFIRKKAQIPDDSVIEQHIRMFVTEFTCNIGEEGKKAIRFTMECSIGN</sequence>